<gene>
    <name evidence="2" type="ORF">ElyMa_003419400</name>
</gene>
<evidence type="ECO:0000313" key="2">
    <source>
        <dbReference type="EMBL" id="GFS24575.1"/>
    </source>
</evidence>
<name>A0AAV4JS60_9GAST</name>
<organism evidence="2 3">
    <name type="scientific">Elysia marginata</name>
    <dbReference type="NCBI Taxonomy" id="1093978"/>
    <lineage>
        <taxon>Eukaryota</taxon>
        <taxon>Metazoa</taxon>
        <taxon>Spiralia</taxon>
        <taxon>Lophotrochozoa</taxon>
        <taxon>Mollusca</taxon>
        <taxon>Gastropoda</taxon>
        <taxon>Heterobranchia</taxon>
        <taxon>Euthyneura</taxon>
        <taxon>Panpulmonata</taxon>
        <taxon>Sacoglossa</taxon>
        <taxon>Placobranchoidea</taxon>
        <taxon>Plakobranchidae</taxon>
        <taxon>Elysia</taxon>
    </lineage>
</organism>
<feature type="compositionally biased region" description="Polar residues" evidence="1">
    <location>
        <begin position="1"/>
        <end position="12"/>
    </location>
</feature>
<feature type="compositionally biased region" description="Gly residues" evidence="1">
    <location>
        <begin position="66"/>
        <end position="77"/>
    </location>
</feature>
<dbReference type="EMBL" id="BMAT01007031">
    <property type="protein sequence ID" value="GFS24575.1"/>
    <property type="molecule type" value="Genomic_DNA"/>
</dbReference>
<comment type="caution">
    <text evidence="2">The sequence shown here is derived from an EMBL/GenBank/DDBJ whole genome shotgun (WGS) entry which is preliminary data.</text>
</comment>
<feature type="compositionally biased region" description="Low complexity" evidence="1">
    <location>
        <begin position="88"/>
        <end position="105"/>
    </location>
</feature>
<sequence>MCSSNTHTNQIQACPPGKTNRIVRNKANDRSKSTSPHAPDGSPSCIGGDASNPSSEGGHRSVSGGNTAGGPGTGGGFNISSIMSPTGNNNNTTTNNNNNNNNSSSNKRKGDVDTVPTQLLLLLLSPWNVILVPSTGYIMRESYI</sequence>
<proteinExistence type="predicted"/>
<feature type="region of interest" description="Disordered" evidence="1">
    <location>
        <begin position="1"/>
        <end position="111"/>
    </location>
</feature>
<keyword evidence="3" id="KW-1185">Reference proteome</keyword>
<dbReference type="AlphaFoldDB" id="A0AAV4JS60"/>
<evidence type="ECO:0000313" key="3">
    <source>
        <dbReference type="Proteomes" id="UP000762676"/>
    </source>
</evidence>
<dbReference type="Proteomes" id="UP000762676">
    <property type="component" value="Unassembled WGS sequence"/>
</dbReference>
<accession>A0AAV4JS60</accession>
<feature type="compositionally biased region" description="Polar residues" evidence="1">
    <location>
        <begin position="78"/>
        <end position="87"/>
    </location>
</feature>
<reference evidence="2 3" key="1">
    <citation type="journal article" date="2021" name="Elife">
        <title>Chloroplast acquisition without the gene transfer in kleptoplastic sea slugs, Plakobranchus ocellatus.</title>
        <authorList>
            <person name="Maeda T."/>
            <person name="Takahashi S."/>
            <person name="Yoshida T."/>
            <person name="Shimamura S."/>
            <person name="Takaki Y."/>
            <person name="Nagai Y."/>
            <person name="Toyoda A."/>
            <person name="Suzuki Y."/>
            <person name="Arimoto A."/>
            <person name="Ishii H."/>
            <person name="Satoh N."/>
            <person name="Nishiyama T."/>
            <person name="Hasebe M."/>
            <person name="Maruyama T."/>
            <person name="Minagawa J."/>
            <person name="Obokata J."/>
            <person name="Shigenobu S."/>
        </authorList>
    </citation>
    <scope>NUCLEOTIDE SEQUENCE [LARGE SCALE GENOMIC DNA]</scope>
</reference>
<protein>
    <submittedName>
        <fullName evidence="2">Uncharacterized protein</fullName>
    </submittedName>
</protein>
<evidence type="ECO:0000256" key="1">
    <source>
        <dbReference type="SAM" id="MobiDB-lite"/>
    </source>
</evidence>